<dbReference type="InterPro" id="IPR016024">
    <property type="entry name" value="ARM-type_fold"/>
</dbReference>
<protein>
    <submittedName>
        <fullName evidence="4">Armadillo repeat-containing protein 3</fullName>
    </submittedName>
</protein>
<dbReference type="PANTHER" id="PTHR46618">
    <property type="entry name" value="ARMADILLO REPEAT-CONTAINING PROTEIN 3"/>
    <property type="match status" value="1"/>
</dbReference>
<keyword evidence="3" id="KW-1185">Reference proteome</keyword>
<feature type="domain" description="EDR1/CTR1/ARMC3-like peptidase-like" evidence="2">
    <location>
        <begin position="740"/>
        <end position="822"/>
    </location>
</feature>
<evidence type="ECO:0000259" key="2">
    <source>
        <dbReference type="Pfam" id="PF14381"/>
    </source>
</evidence>
<dbReference type="Gene3D" id="1.25.10.10">
    <property type="entry name" value="Leucine-rich Repeat Variant"/>
    <property type="match status" value="2"/>
</dbReference>
<dbReference type="PANTHER" id="PTHR46618:SF1">
    <property type="entry name" value="ARMADILLO REPEAT-CONTAINING PROTEIN 3"/>
    <property type="match status" value="1"/>
</dbReference>
<dbReference type="RefSeq" id="XP_011501239.1">
    <property type="nucleotide sequence ID" value="XM_011502937.1"/>
</dbReference>
<keyword evidence="1" id="KW-0677">Repeat</keyword>
<sequence length="906" mass="102681">MINTNLTECISGGQEREDRNLEAQSSFEPLSLEVNYPDTAILLLRSPEKPILLAAAASLSRFAEKAKGNLEALFDLNVVENILTMIDHDDLYTRRFALKLLALMSAVQNVQIHLLKTDFYIMLFTKMLTNEQDTFLQEFSSRILAELSAIPSGADTILNKFPDVSYLFEKLKVTDPDVKKNCIEILNNLLKDLNGFNVVSESKDFNFAVIYELFNEPYTVIQQLALNVIEYLLIHNTDDGIHEKFRASRGVQSLVEILNHEDWNDLYYKVLHILKLACYNVKTVEFIIKTDAVRQLFNLMENTKNDQLKFLTLHVLVGLTVTINGKKLMNSYGLVQYMLEYLETYNEPHVRAIICEGLGYMTQYGPSVDEILRNNPVNYILKLLNDDEAQWLERQAAAFALKELFLSDLQNCINFLEINGHEHLIRLIQQPTNNLPSETQVTILQIISAIADYSSLAEDLISIDLFNALSSILERENGASDEMKIACCNVLARFPINEAARKVFVYVGTLKKMYQLITDVESVPVRNAATELVLLLCADPLLATLCMQQGYLEYMLNNRGASRFISTWDLCIEALFSGDLSMKFAYMGQLSLHDLTEDGFYAMRRSFCPFPVLQELFRLKMCPLEPIYVVNFAELQTTENLDYNESKLLVFEEKVVGHVYARNSTEARDVMRRESLKNGRNASESTINAWLELKFGRVQVDYDLITYLKIFKAELEAAEAEDKGPFDDSIPGLIETTKIASRARRLGKFVARQLAGTDPSNRLCIDQQLELHLRSIRDRIQNNIVPLGLLRIGSSFERSLLFKAIADRIALPASLVRGRYGKSWIEIAVPVVSIVIDGSSKNAVCTRSAKRLSRSQALPPKFLYKNFIVDLIVVPGDLIPMSSARAQSYHEAKAGCEFACCIFPSI</sequence>
<proteinExistence type="predicted"/>
<evidence type="ECO:0000313" key="3">
    <source>
        <dbReference type="Proteomes" id="UP000695007"/>
    </source>
</evidence>
<dbReference type="SUPFAM" id="SSF48371">
    <property type="entry name" value="ARM repeat"/>
    <property type="match status" value="2"/>
</dbReference>
<dbReference type="KEGG" id="csol:105364905"/>
<organism evidence="3 4">
    <name type="scientific">Ceratosolen solmsi marchali</name>
    <dbReference type="NCBI Taxonomy" id="326594"/>
    <lineage>
        <taxon>Eukaryota</taxon>
        <taxon>Metazoa</taxon>
        <taxon>Ecdysozoa</taxon>
        <taxon>Arthropoda</taxon>
        <taxon>Hexapoda</taxon>
        <taxon>Insecta</taxon>
        <taxon>Pterygota</taxon>
        <taxon>Neoptera</taxon>
        <taxon>Endopterygota</taxon>
        <taxon>Hymenoptera</taxon>
        <taxon>Apocrita</taxon>
        <taxon>Proctotrupomorpha</taxon>
        <taxon>Chalcidoidea</taxon>
        <taxon>Agaonidae</taxon>
        <taxon>Agaoninae</taxon>
        <taxon>Ceratosolen</taxon>
    </lineage>
</organism>
<dbReference type="InterPro" id="IPR055164">
    <property type="entry name" value="EDR1/CTR1/ARMC3-like_pept-like"/>
</dbReference>
<reference evidence="4" key="1">
    <citation type="submission" date="2025-08" db="UniProtKB">
        <authorList>
            <consortium name="RefSeq"/>
        </authorList>
    </citation>
    <scope>IDENTIFICATION</scope>
</reference>
<accession>A0AAJ7DYM7</accession>
<gene>
    <name evidence="4" type="primary">LOC105364905</name>
</gene>
<evidence type="ECO:0000313" key="4">
    <source>
        <dbReference type="RefSeq" id="XP_011501239.1"/>
    </source>
</evidence>
<dbReference type="Proteomes" id="UP000695007">
    <property type="component" value="Unplaced"/>
</dbReference>
<name>A0AAJ7DYM7_9HYME</name>
<evidence type="ECO:0000256" key="1">
    <source>
        <dbReference type="ARBA" id="ARBA00022737"/>
    </source>
</evidence>
<dbReference type="InterPro" id="IPR052441">
    <property type="entry name" value="Armadillo-Ser/Thr_Kinase"/>
</dbReference>
<dbReference type="InterPro" id="IPR011989">
    <property type="entry name" value="ARM-like"/>
</dbReference>
<dbReference type="AlphaFoldDB" id="A0AAJ7DYM7"/>
<dbReference type="Pfam" id="PF14381">
    <property type="entry name" value="EDR1_CTR1_ARMC3_pept"/>
    <property type="match status" value="1"/>
</dbReference>
<dbReference type="GeneID" id="105364905"/>